<accession>A0A645IBB5</accession>
<sequence>MLFNLLRCPLAVEQECAAGLYIVDNLISLNYIGGIMACDEIGLCDIVRAFNGLVSESQVRDRHAARLFGVILEISLYEFFGMIADDFY</sequence>
<organism evidence="1">
    <name type="scientific">bioreactor metagenome</name>
    <dbReference type="NCBI Taxonomy" id="1076179"/>
    <lineage>
        <taxon>unclassified sequences</taxon>
        <taxon>metagenomes</taxon>
        <taxon>ecological metagenomes</taxon>
    </lineage>
</organism>
<dbReference type="AlphaFoldDB" id="A0A645IBB5"/>
<proteinExistence type="predicted"/>
<comment type="caution">
    <text evidence="1">The sequence shown here is derived from an EMBL/GenBank/DDBJ whole genome shotgun (WGS) entry which is preliminary data.</text>
</comment>
<evidence type="ECO:0000313" key="1">
    <source>
        <dbReference type="EMBL" id="MPN48216.1"/>
    </source>
</evidence>
<protein>
    <submittedName>
        <fullName evidence="1">Uncharacterized protein</fullName>
    </submittedName>
</protein>
<reference evidence="1" key="1">
    <citation type="submission" date="2019-08" db="EMBL/GenBank/DDBJ databases">
        <authorList>
            <person name="Kucharzyk K."/>
            <person name="Murdoch R.W."/>
            <person name="Higgins S."/>
            <person name="Loffler F."/>
        </authorList>
    </citation>
    <scope>NUCLEOTIDE SEQUENCE</scope>
</reference>
<gene>
    <name evidence="1" type="ORF">SDC9_195821</name>
</gene>
<dbReference type="EMBL" id="VSSQ01110330">
    <property type="protein sequence ID" value="MPN48216.1"/>
    <property type="molecule type" value="Genomic_DNA"/>
</dbReference>
<name>A0A645IBB5_9ZZZZ</name>